<dbReference type="PANTHER" id="PTHR13018:SF117">
    <property type="entry name" value="CSC1-LIKE PROTEIN RXW8"/>
    <property type="match status" value="1"/>
</dbReference>
<feature type="transmembrane region" description="Helical" evidence="11">
    <location>
        <begin position="372"/>
        <end position="391"/>
    </location>
</feature>
<comment type="subcellular location">
    <subcellularLocation>
        <location evidence="1">Membrane</location>
        <topology evidence="1">Multi-pass membrane protein</topology>
    </subcellularLocation>
</comment>
<feature type="transmembrane region" description="Helical" evidence="11">
    <location>
        <begin position="77"/>
        <end position="97"/>
    </location>
</feature>
<evidence type="ECO:0000256" key="10">
    <source>
        <dbReference type="SAM" id="MobiDB-lite"/>
    </source>
</evidence>
<evidence type="ECO:0000256" key="11">
    <source>
        <dbReference type="SAM" id="Phobius"/>
    </source>
</evidence>
<keyword evidence="8 11" id="KW-0472">Membrane</keyword>
<gene>
    <name evidence="15" type="ORF">FSB_LOCUS3242</name>
</gene>
<keyword evidence="9" id="KW-0407">Ion channel</keyword>
<feature type="domain" description="CSC1/OSCA1-like N-terminal transmembrane" evidence="13">
    <location>
        <begin position="7"/>
        <end position="98"/>
    </location>
</feature>
<name>A0A2N9EL56_FAGSY</name>
<feature type="domain" description="CSC1/OSCA1-like cytosolic" evidence="14">
    <location>
        <begin position="169"/>
        <end position="211"/>
    </location>
</feature>
<dbReference type="Pfam" id="PF02714">
    <property type="entry name" value="RSN1_7TM"/>
    <property type="match status" value="1"/>
</dbReference>
<dbReference type="InterPro" id="IPR032880">
    <property type="entry name" value="CSC1/OSCA1-like_N"/>
</dbReference>
<feature type="region of interest" description="Disordered" evidence="10">
    <location>
        <begin position="518"/>
        <end position="548"/>
    </location>
</feature>
<evidence type="ECO:0000256" key="3">
    <source>
        <dbReference type="ARBA" id="ARBA00022448"/>
    </source>
</evidence>
<organism evidence="15">
    <name type="scientific">Fagus sylvatica</name>
    <name type="common">Beechnut</name>
    <dbReference type="NCBI Taxonomy" id="28930"/>
    <lineage>
        <taxon>Eukaryota</taxon>
        <taxon>Viridiplantae</taxon>
        <taxon>Streptophyta</taxon>
        <taxon>Embryophyta</taxon>
        <taxon>Tracheophyta</taxon>
        <taxon>Spermatophyta</taxon>
        <taxon>Magnoliopsida</taxon>
        <taxon>eudicotyledons</taxon>
        <taxon>Gunneridae</taxon>
        <taxon>Pentapetalae</taxon>
        <taxon>rosids</taxon>
        <taxon>fabids</taxon>
        <taxon>Fagales</taxon>
        <taxon>Fagaceae</taxon>
        <taxon>Fagus</taxon>
    </lineage>
</organism>
<keyword evidence="3" id="KW-0813">Transport</keyword>
<proteinExistence type="inferred from homology"/>
<dbReference type="InterPro" id="IPR027815">
    <property type="entry name" value="CSC1/OSCA1-like_cyt"/>
</dbReference>
<evidence type="ECO:0000256" key="1">
    <source>
        <dbReference type="ARBA" id="ARBA00004141"/>
    </source>
</evidence>
<evidence type="ECO:0000256" key="8">
    <source>
        <dbReference type="ARBA" id="ARBA00023136"/>
    </source>
</evidence>
<evidence type="ECO:0000256" key="9">
    <source>
        <dbReference type="ARBA" id="ARBA00023303"/>
    </source>
</evidence>
<evidence type="ECO:0000256" key="4">
    <source>
        <dbReference type="ARBA" id="ARBA00022692"/>
    </source>
</evidence>
<comment type="similarity">
    <text evidence="2">Belongs to the CSC1 (TC 1.A.17) family.</text>
</comment>
<evidence type="ECO:0000256" key="5">
    <source>
        <dbReference type="ARBA" id="ARBA00022837"/>
    </source>
</evidence>
<dbReference type="EMBL" id="OIVN01000157">
    <property type="protein sequence ID" value="SPC75360.1"/>
    <property type="molecule type" value="Genomic_DNA"/>
</dbReference>
<evidence type="ECO:0000259" key="14">
    <source>
        <dbReference type="Pfam" id="PF14703"/>
    </source>
</evidence>
<dbReference type="PANTHER" id="PTHR13018">
    <property type="entry name" value="PROBABLE MEMBRANE PROTEIN DUF221-RELATED"/>
    <property type="match status" value="1"/>
</dbReference>
<evidence type="ECO:0000259" key="12">
    <source>
        <dbReference type="Pfam" id="PF02714"/>
    </source>
</evidence>
<feature type="transmembrane region" description="Helical" evidence="11">
    <location>
        <begin position="225"/>
        <end position="248"/>
    </location>
</feature>
<dbReference type="InterPro" id="IPR045122">
    <property type="entry name" value="Csc1-like"/>
</dbReference>
<feature type="transmembrane region" description="Helical" evidence="11">
    <location>
        <begin position="459"/>
        <end position="478"/>
    </location>
</feature>
<keyword evidence="6 11" id="KW-1133">Transmembrane helix</keyword>
<keyword evidence="7" id="KW-0406">Ion transport</keyword>
<keyword evidence="5" id="KW-0106">Calcium</keyword>
<dbReference type="InterPro" id="IPR003864">
    <property type="entry name" value="CSC1/OSCA1-like_7TM"/>
</dbReference>
<evidence type="ECO:0000256" key="6">
    <source>
        <dbReference type="ARBA" id="ARBA00022989"/>
    </source>
</evidence>
<evidence type="ECO:0000259" key="13">
    <source>
        <dbReference type="Pfam" id="PF13967"/>
    </source>
</evidence>
<protein>
    <recommendedName>
        <fullName evidence="16">CSC1/OSCA1-like 7TM region domain-containing protein</fullName>
    </recommendedName>
</protein>
<feature type="transmembrane region" description="Helical" evidence="11">
    <location>
        <begin position="432"/>
        <end position="453"/>
    </location>
</feature>
<evidence type="ECO:0008006" key="16">
    <source>
        <dbReference type="Google" id="ProtNLM"/>
    </source>
</evidence>
<dbReference type="GO" id="GO:0005886">
    <property type="term" value="C:plasma membrane"/>
    <property type="evidence" value="ECO:0007669"/>
    <property type="project" value="TreeGrafter"/>
</dbReference>
<feature type="transmembrane region" description="Helical" evidence="11">
    <location>
        <begin position="20"/>
        <end position="43"/>
    </location>
</feature>
<feature type="transmembrane region" description="Helical" evidence="11">
    <location>
        <begin position="268"/>
        <end position="289"/>
    </location>
</feature>
<sequence length="548" mass="62687">MEATWKKKFLSIGGLDAYVFIRFIMFSVRIFFIASILAALLLFPVTYSTQRERDDNVDNGSMDVLSIHSFTKGSRRLWIHCLVLYLINCFACVLLYFETMKIAVLRLEYIRESPTDPSQFTMLVRAIPRSPGESYSESVTNYFSKYHESTYLAHQMVHRCGRDQNPMECAVAFVFFKTRYATLCCSSILHSFDPMSWVTELAPEPHDVYWSSIRMTYKHIWIRKIVAFVVTILLTIAYILPVIFVQSLSLNKLEKIFPSMKELLEKKYVTQLVTGYLPSLILILFMYAVPPIMMRLSAAAGALSCSAIRKSIAEHLALDVPTQIDFFITYVLSSGWASLACEVINLSALLNKSMRFIFRMKDDSYSVTSFPYYKEVPHLLLFGFIGFALSIVSPTILPFVCIFFMLAYMVYVNQILYIYFPKYETGGQFWPIIHSATIFSLLVSQIIALGVLLRKGMPVASGFIIPLIICTALFHYYSKRRFLWLFEKNVAEILIDMDMKDQLSGRIHEIHQLLPSAYGDNPSNPNPPGNEPSSQTAHSNLGIEETNM</sequence>
<reference evidence="15" key="1">
    <citation type="submission" date="2018-02" db="EMBL/GenBank/DDBJ databases">
        <authorList>
            <person name="Cohen D.B."/>
            <person name="Kent A.D."/>
        </authorList>
    </citation>
    <scope>NUCLEOTIDE SEQUENCE</scope>
</reference>
<dbReference type="GO" id="GO:0005227">
    <property type="term" value="F:calcium-activated cation channel activity"/>
    <property type="evidence" value="ECO:0007669"/>
    <property type="project" value="InterPro"/>
</dbReference>
<accession>A0A2N9EL56</accession>
<dbReference type="AlphaFoldDB" id="A0A2N9EL56"/>
<evidence type="ECO:0000256" key="2">
    <source>
        <dbReference type="ARBA" id="ARBA00007779"/>
    </source>
</evidence>
<evidence type="ECO:0000256" key="7">
    <source>
        <dbReference type="ARBA" id="ARBA00023065"/>
    </source>
</evidence>
<dbReference type="Pfam" id="PF14703">
    <property type="entry name" value="PHM7_cyt"/>
    <property type="match status" value="1"/>
</dbReference>
<feature type="domain" description="CSC1/OSCA1-like 7TM region" evidence="12">
    <location>
        <begin position="310"/>
        <end position="451"/>
    </location>
</feature>
<keyword evidence="4 11" id="KW-0812">Transmembrane</keyword>
<evidence type="ECO:0000313" key="15">
    <source>
        <dbReference type="EMBL" id="SPC75360.1"/>
    </source>
</evidence>
<dbReference type="Pfam" id="PF13967">
    <property type="entry name" value="RSN1_TM"/>
    <property type="match status" value="1"/>
</dbReference>